<organism evidence="3 4">
    <name type="scientific">Arthroderma otae (strain ATCC MYA-4605 / CBS 113480)</name>
    <name type="common">Microsporum canis</name>
    <dbReference type="NCBI Taxonomy" id="554155"/>
    <lineage>
        <taxon>Eukaryota</taxon>
        <taxon>Fungi</taxon>
        <taxon>Dikarya</taxon>
        <taxon>Ascomycota</taxon>
        <taxon>Pezizomycotina</taxon>
        <taxon>Eurotiomycetes</taxon>
        <taxon>Eurotiomycetidae</taxon>
        <taxon>Onygenales</taxon>
        <taxon>Arthrodermataceae</taxon>
        <taxon>Microsporum</taxon>
    </lineage>
</organism>
<dbReference type="Proteomes" id="UP000002035">
    <property type="component" value="Unassembled WGS sequence"/>
</dbReference>
<keyword evidence="2" id="KW-1133">Transmembrane helix</keyword>
<feature type="compositionally biased region" description="Polar residues" evidence="1">
    <location>
        <begin position="372"/>
        <end position="394"/>
    </location>
</feature>
<evidence type="ECO:0000313" key="3">
    <source>
        <dbReference type="EMBL" id="EEQ35093.1"/>
    </source>
</evidence>
<keyword evidence="2" id="KW-0812">Transmembrane</keyword>
<dbReference type="HOGENOM" id="CLU_470062_0_0_1"/>
<keyword evidence="2" id="KW-0472">Membrane</keyword>
<evidence type="ECO:0000256" key="1">
    <source>
        <dbReference type="SAM" id="MobiDB-lite"/>
    </source>
</evidence>
<evidence type="ECO:0000256" key="2">
    <source>
        <dbReference type="SAM" id="Phobius"/>
    </source>
</evidence>
<feature type="transmembrane region" description="Helical" evidence="2">
    <location>
        <begin position="12"/>
        <end position="34"/>
    </location>
</feature>
<dbReference type="RefSeq" id="XP_002844129.1">
    <property type="nucleotide sequence ID" value="XM_002844083.1"/>
</dbReference>
<dbReference type="GeneID" id="9227621"/>
<sequence>MGGAREGQDKDGLFLTKGHLCLGSLLLCLFPFHLHHNFHRLNHPPSMADESLRLLRRLVQYVQDDNLKQQLKTSLSSLSKKEISALKKVLTVKSAKGDSAGKTINKVTDITKLQLAPSLERSLPLWRRDNTSYFLETTAESCSYETAGAVFNKLQQNKENKDTQTIKRRFDLRSLYKFAVSRHYHSGKRWREGGSRSLASDICKDVPNNDVDAVEKELQHLIHLGRGFEAWVKQLGGPGYLLLLPLEICETKYVIMLQGISTFALLNIQRYAKRHNRNGITKDADHLKKIGIQAIAEEQGVLPLGRYIADQTLKHAKEQPQMGNKLDESNQTFSVRCVGSDVRNQDTGVSLSSASQPSPAWNQRKRRRRNAPSISQASGLPSQTAGPGCCNTNPAVILPEEVSTRHGMESQDDPGAESPQQPPRDAHSLGDETSCPSVVPTPYTNGPGDDGYQGFPQSLLDESGTDVSEGQTATHTNEIYPANNNAMQINTMDAADEFNFDDLPNPLTPPTFGGPESNRQRFSNHGLPDDIWQNIPDTSFNFIAGYDWNNLPNPLNTAAGCESLPFNWDDLPNPLDNDII</sequence>
<name>C5FXQ3_ARTOC</name>
<accession>C5FXQ3</accession>
<dbReference type="STRING" id="554155.C5FXQ3"/>
<dbReference type="VEuPathDB" id="FungiDB:MCYG_07912"/>
<feature type="region of interest" description="Disordered" evidence="1">
    <location>
        <begin position="344"/>
        <end position="471"/>
    </location>
</feature>
<reference evidence="4" key="1">
    <citation type="journal article" date="2012" name="MBio">
        <title>Comparative genome analysis of Trichophyton rubrum and related dermatophytes reveals candidate genes involved in infection.</title>
        <authorList>
            <person name="Martinez D.A."/>
            <person name="Oliver B.G."/>
            <person name="Graeser Y."/>
            <person name="Goldberg J.M."/>
            <person name="Li W."/>
            <person name="Martinez-Rossi N.M."/>
            <person name="Monod M."/>
            <person name="Shelest E."/>
            <person name="Barton R.C."/>
            <person name="Birch E."/>
            <person name="Brakhage A.A."/>
            <person name="Chen Z."/>
            <person name="Gurr S.J."/>
            <person name="Heiman D."/>
            <person name="Heitman J."/>
            <person name="Kosti I."/>
            <person name="Rossi A."/>
            <person name="Saif S."/>
            <person name="Samalova M."/>
            <person name="Saunders C.W."/>
            <person name="Shea T."/>
            <person name="Summerbell R.C."/>
            <person name="Xu J."/>
            <person name="Young S."/>
            <person name="Zeng Q."/>
            <person name="Birren B.W."/>
            <person name="Cuomo C.A."/>
            <person name="White T.C."/>
        </authorList>
    </citation>
    <scope>NUCLEOTIDE SEQUENCE [LARGE SCALE GENOMIC DNA]</scope>
    <source>
        <strain evidence="4">ATCC MYA-4605 / CBS 113480</strain>
    </source>
</reference>
<dbReference type="AlphaFoldDB" id="C5FXQ3"/>
<dbReference type="EMBL" id="DS995707">
    <property type="protein sequence ID" value="EEQ35093.1"/>
    <property type="molecule type" value="Genomic_DNA"/>
</dbReference>
<feature type="compositionally biased region" description="Polar residues" evidence="1">
    <location>
        <begin position="345"/>
        <end position="361"/>
    </location>
</feature>
<protein>
    <submittedName>
        <fullName evidence="3">Uncharacterized protein</fullName>
    </submittedName>
</protein>
<gene>
    <name evidence="3" type="ORF">MCYG_07912</name>
</gene>
<proteinExistence type="predicted"/>
<keyword evidence="4" id="KW-1185">Reference proteome</keyword>
<evidence type="ECO:0000313" key="4">
    <source>
        <dbReference type="Proteomes" id="UP000002035"/>
    </source>
</evidence>